<protein>
    <recommendedName>
        <fullName evidence="1">SANTA domain-containing protein</fullName>
    </recommendedName>
</protein>
<dbReference type="InterPro" id="IPR053090">
    <property type="entry name" value="Centromere_KNL-2_homolog"/>
</dbReference>
<reference evidence="3" key="1">
    <citation type="journal article" date="2017" name="Front. Plant Sci.">
        <title>Climate Clever Clovers: New Paradigm to Reduce the Environmental Footprint of Ruminants by Breeding Low Methanogenic Forages Utilizing Haplotype Variation.</title>
        <authorList>
            <person name="Kaur P."/>
            <person name="Appels R."/>
            <person name="Bayer P.E."/>
            <person name="Keeble-Gagnere G."/>
            <person name="Wang J."/>
            <person name="Hirakawa H."/>
            <person name="Shirasawa K."/>
            <person name="Vercoe P."/>
            <person name="Stefanova K."/>
            <person name="Durmic Z."/>
            <person name="Nichols P."/>
            <person name="Revell C."/>
            <person name="Isobe S.N."/>
            <person name="Edwards D."/>
            <person name="Erskine W."/>
        </authorList>
    </citation>
    <scope>NUCLEOTIDE SEQUENCE [LARGE SCALE GENOMIC DNA]</scope>
    <source>
        <strain evidence="3">cv. Daliak</strain>
    </source>
</reference>
<proteinExistence type="predicted"/>
<dbReference type="Proteomes" id="UP000242715">
    <property type="component" value="Unassembled WGS sequence"/>
</dbReference>
<dbReference type="OrthoDB" id="118550at2759"/>
<dbReference type="PANTHER" id="PTHR35311:SF1">
    <property type="entry name" value="PROTEIN EMBRYO DEFECTIVE 1674"/>
    <property type="match status" value="1"/>
</dbReference>
<feature type="domain" description="SANTA" evidence="1">
    <location>
        <begin position="20"/>
        <end position="111"/>
    </location>
</feature>
<dbReference type="Pfam" id="PF09133">
    <property type="entry name" value="SANTA"/>
    <property type="match status" value="1"/>
</dbReference>
<dbReference type="PANTHER" id="PTHR35311">
    <property type="entry name" value="KINETOCHORE-ASSOCIATED PROTEIN KNL-2 HOMOLOG"/>
    <property type="match status" value="1"/>
</dbReference>
<accession>A0A2Z6NI06</accession>
<sequence>MADSTQTPTNSSNGTHSRTITLNDWWLVKSQNHFQGNRLAVSDISSRKEEAVQIFVSAPIIKRYDVFSLETADGIYVITRGFINEQRTLENGFTPQILKSFLYGFPPNWEIYALECIKEESEAGIDLANAVPENVFTICQEILSDGGEHSILTPLVFPEEVPGKCKKPFTADKCKVSQEINGVDVAYGSDENRRCTRLNNIKVYQQKQQPASEGPLKHLDIEQRSTSMEVENCDSDTAVSNNVSSILPEISPHAMENSFPTSFVTPEKATGDCKKSLLADELDKSIKMSKVNVIHGSVGNRRSVRLHNVKLGQKKQPATSKDHEITEIQEGLSLISPFRGSSPSLGRSAENMRDGKMIVLRTMQKL</sequence>
<evidence type="ECO:0000313" key="3">
    <source>
        <dbReference type="Proteomes" id="UP000242715"/>
    </source>
</evidence>
<dbReference type="InterPro" id="IPR015216">
    <property type="entry name" value="SANTA"/>
</dbReference>
<evidence type="ECO:0000313" key="2">
    <source>
        <dbReference type="EMBL" id="GAU44084.1"/>
    </source>
</evidence>
<organism evidence="2 3">
    <name type="scientific">Trifolium subterraneum</name>
    <name type="common">Subterranean clover</name>
    <dbReference type="NCBI Taxonomy" id="3900"/>
    <lineage>
        <taxon>Eukaryota</taxon>
        <taxon>Viridiplantae</taxon>
        <taxon>Streptophyta</taxon>
        <taxon>Embryophyta</taxon>
        <taxon>Tracheophyta</taxon>
        <taxon>Spermatophyta</taxon>
        <taxon>Magnoliopsida</taxon>
        <taxon>eudicotyledons</taxon>
        <taxon>Gunneridae</taxon>
        <taxon>Pentapetalae</taxon>
        <taxon>rosids</taxon>
        <taxon>fabids</taxon>
        <taxon>Fabales</taxon>
        <taxon>Fabaceae</taxon>
        <taxon>Papilionoideae</taxon>
        <taxon>50 kb inversion clade</taxon>
        <taxon>NPAAA clade</taxon>
        <taxon>Hologalegina</taxon>
        <taxon>IRL clade</taxon>
        <taxon>Trifolieae</taxon>
        <taxon>Trifolium</taxon>
    </lineage>
</organism>
<evidence type="ECO:0000259" key="1">
    <source>
        <dbReference type="Pfam" id="PF09133"/>
    </source>
</evidence>
<dbReference type="EMBL" id="DF974013">
    <property type="protein sequence ID" value="GAU44084.1"/>
    <property type="molecule type" value="Genomic_DNA"/>
</dbReference>
<gene>
    <name evidence="2" type="ORF">TSUD_399660</name>
</gene>
<keyword evidence="3" id="KW-1185">Reference proteome</keyword>
<dbReference type="AlphaFoldDB" id="A0A2Z6NI06"/>
<name>A0A2Z6NI06_TRISU</name>